<protein>
    <submittedName>
        <fullName evidence="9">NarK/NasA family nitrate transporter</fullName>
    </submittedName>
</protein>
<comment type="similarity">
    <text evidence="2">Belongs to the major facilitator superfamily. Nitrate/nitrite porter (TC 2.A.1.8) family.</text>
</comment>
<feature type="transmembrane region" description="Helical" evidence="7">
    <location>
        <begin position="166"/>
        <end position="187"/>
    </location>
</feature>
<reference evidence="9 10" key="1">
    <citation type="submission" date="2020-02" db="EMBL/GenBank/DDBJ databases">
        <title>Genomic and physiological characterization of two novel Nitrospinaceae genera.</title>
        <authorList>
            <person name="Mueller A.J."/>
            <person name="Jung M.-Y."/>
            <person name="Strachan C.R."/>
            <person name="Herbold C.W."/>
            <person name="Kirkegaard R.H."/>
            <person name="Daims H."/>
        </authorList>
    </citation>
    <scope>NUCLEOTIDE SEQUENCE [LARGE SCALE GENOMIC DNA]</scope>
    <source>
        <strain evidence="9">EB</strain>
    </source>
</reference>
<dbReference type="InterPro" id="IPR044772">
    <property type="entry name" value="NO3_transporter"/>
</dbReference>
<evidence type="ECO:0000256" key="4">
    <source>
        <dbReference type="ARBA" id="ARBA00022989"/>
    </source>
</evidence>
<dbReference type="AlphaFoldDB" id="A0A7T0BW02"/>
<keyword evidence="6 7" id="KW-0472">Membrane</keyword>
<feature type="transmembrane region" description="Helical" evidence="7">
    <location>
        <begin position="416"/>
        <end position="436"/>
    </location>
</feature>
<proteinExistence type="inferred from homology"/>
<evidence type="ECO:0000256" key="5">
    <source>
        <dbReference type="ARBA" id="ARBA00023063"/>
    </source>
</evidence>
<dbReference type="Gene3D" id="1.20.1250.20">
    <property type="entry name" value="MFS general substrate transporter like domains"/>
    <property type="match status" value="2"/>
</dbReference>
<dbReference type="GO" id="GO:0016020">
    <property type="term" value="C:membrane"/>
    <property type="evidence" value="ECO:0007669"/>
    <property type="project" value="UniProtKB-SubCell"/>
</dbReference>
<dbReference type="EMBL" id="CP048685">
    <property type="protein sequence ID" value="QPJ61913.1"/>
    <property type="molecule type" value="Genomic_DNA"/>
</dbReference>
<evidence type="ECO:0000259" key="8">
    <source>
        <dbReference type="PROSITE" id="PS50850"/>
    </source>
</evidence>
<feature type="transmembrane region" description="Helical" evidence="7">
    <location>
        <begin position="12"/>
        <end position="29"/>
    </location>
</feature>
<keyword evidence="5" id="KW-0534">Nitrate assimilation</keyword>
<evidence type="ECO:0000256" key="6">
    <source>
        <dbReference type="ARBA" id="ARBA00023136"/>
    </source>
</evidence>
<feature type="domain" description="Major facilitator superfamily (MFS) profile" evidence="8">
    <location>
        <begin position="11"/>
        <end position="465"/>
    </location>
</feature>
<dbReference type="SUPFAM" id="SSF103473">
    <property type="entry name" value="MFS general substrate transporter"/>
    <property type="match status" value="1"/>
</dbReference>
<comment type="subcellular location">
    <subcellularLocation>
        <location evidence="1">Membrane</location>
        <topology evidence="1">Multi-pass membrane protein</topology>
    </subcellularLocation>
</comment>
<feature type="transmembrane region" description="Helical" evidence="7">
    <location>
        <begin position="381"/>
        <end position="404"/>
    </location>
</feature>
<evidence type="ECO:0000256" key="7">
    <source>
        <dbReference type="SAM" id="Phobius"/>
    </source>
</evidence>
<name>A0A7T0BW02_9BACT</name>
<evidence type="ECO:0000313" key="10">
    <source>
        <dbReference type="Proteomes" id="UP000594688"/>
    </source>
</evidence>
<organism evidence="9 10">
    <name type="scientific">Candidatus Nitronauta litoralis</name>
    <dbReference type="NCBI Taxonomy" id="2705533"/>
    <lineage>
        <taxon>Bacteria</taxon>
        <taxon>Pseudomonadati</taxon>
        <taxon>Nitrospinota/Tectimicrobiota group</taxon>
        <taxon>Nitrospinota</taxon>
        <taxon>Nitrospinia</taxon>
        <taxon>Nitrospinales</taxon>
        <taxon>Nitrospinaceae</taxon>
        <taxon>Candidatus Nitronauta</taxon>
    </lineage>
</organism>
<feature type="transmembrane region" description="Helical" evidence="7">
    <location>
        <begin position="248"/>
        <end position="268"/>
    </location>
</feature>
<keyword evidence="4 7" id="KW-1133">Transmembrane helix</keyword>
<feature type="transmembrane region" description="Helical" evidence="7">
    <location>
        <begin position="138"/>
        <end position="160"/>
    </location>
</feature>
<feature type="transmembrane region" description="Helical" evidence="7">
    <location>
        <begin position="442"/>
        <end position="463"/>
    </location>
</feature>
<keyword evidence="3 7" id="KW-0812">Transmembrane</keyword>
<dbReference type="PANTHER" id="PTHR23515">
    <property type="entry name" value="HIGH-AFFINITY NITRATE TRANSPORTER 2.3"/>
    <property type="match status" value="1"/>
</dbReference>
<feature type="transmembrane region" description="Helical" evidence="7">
    <location>
        <begin position="214"/>
        <end position="236"/>
    </location>
</feature>
<sequence length="476" mass="51822">MPGFNQSQQAILHLSWIAFFLTFVSWFNFAPFNTTLASTMFLDEGQIRVLMIANVALTIPARIVIGSLVDALGPKRVFVSILIYSGAVSFMFALAQDFNDLLIARLLMGVAGAGFVVGIKMIAEWFPRESMGFAQGIYAGWGNFGAAAAVFGLPLIASFFAPEMGWRIASFLTGAACLLWAFGYFLLARDKEGPRNGFRLGMEQAIEVSSKGDLFLQIIMLVPVYTALGFLVFKLTIPPAVWLTPSQFWSILFVFSGLFAWNAVTCVRSNLDNLASPSQPERDYAFKQILILSLVYALTFGSELAVISMFPEFLENTFAFSVTTAGVLGSCFAAFNLITRPCGGLLADKLGRRRVLFFLVANAGICYWLMSYITSAWPVNVALGLAVVCSILIQTGNGACFSMVPLIRRDLTGQLAGLAGAYGNVGAVLFLTVLTFVDASTFFFFISGFAAFVTICIVFLDSFDKPHSSFNNKRGA</sequence>
<feature type="transmembrane region" description="Helical" evidence="7">
    <location>
        <begin position="317"/>
        <end position="335"/>
    </location>
</feature>
<evidence type="ECO:0000256" key="2">
    <source>
        <dbReference type="ARBA" id="ARBA00008432"/>
    </source>
</evidence>
<dbReference type="GO" id="GO:0015112">
    <property type="term" value="F:nitrate transmembrane transporter activity"/>
    <property type="evidence" value="ECO:0007669"/>
    <property type="project" value="InterPro"/>
</dbReference>
<evidence type="ECO:0000256" key="3">
    <source>
        <dbReference type="ARBA" id="ARBA00022692"/>
    </source>
</evidence>
<feature type="transmembrane region" description="Helical" evidence="7">
    <location>
        <begin position="289"/>
        <end position="311"/>
    </location>
</feature>
<dbReference type="InterPro" id="IPR011701">
    <property type="entry name" value="MFS"/>
</dbReference>
<feature type="transmembrane region" description="Helical" evidence="7">
    <location>
        <begin position="355"/>
        <end position="375"/>
    </location>
</feature>
<evidence type="ECO:0000256" key="1">
    <source>
        <dbReference type="ARBA" id="ARBA00004141"/>
    </source>
</evidence>
<gene>
    <name evidence="9" type="ORF">G3M70_08515</name>
</gene>
<dbReference type="Proteomes" id="UP000594688">
    <property type="component" value="Chromosome"/>
</dbReference>
<accession>A0A7T0BW02</accession>
<feature type="transmembrane region" description="Helical" evidence="7">
    <location>
        <begin position="77"/>
        <end position="96"/>
    </location>
</feature>
<dbReference type="PROSITE" id="PS50850">
    <property type="entry name" value="MFS"/>
    <property type="match status" value="1"/>
</dbReference>
<dbReference type="Pfam" id="PF07690">
    <property type="entry name" value="MFS_1"/>
    <property type="match status" value="2"/>
</dbReference>
<evidence type="ECO:0000313" key="9">
    <source>
        <dbReference type="EMBL" id="QPJ61913.1"/>
    </source>
</evidence>
<dbReference type="GO" id="GO:0042128">
    <property type="term" value="P:nitrate assimilation"/>
    <property type="evidence" value="ECO:0007669"/>
    <property type="project" value="UniProtKB-KW"/>
</dbReference>
<feature type="transmembrane region" description="Helical" evidence="7">
    <location>
        <begin position="102"/>
        <end position="126"/>
    </location>
</feature>
<dbReference type="KEGG" id="nli:G3M70_08515"/>
<dbReference type="InterPro" id="IPR036259">
    <property type="entry name" value="MFS_trans_sf"/>
</dbReference>
<feature type="transmembrane region" description="Helical" evidence="7">
    <location>
        <begin position="49"/>
        <end position="65"/>
    </location>
</feature>
<dbReference type="InterPro" id="IPR020846">
    <property type="entry name" value="MFS_dom"/>
</dbReference>